<dbReference type="Proteomes" id="UP000076623">
    <property type="component" value="Chromosome"/>
</dbReference>
<feature type="transmembrane region" description="Helical" evidence="1">
    <location>
        <begin position="88"/>
        <end position="107"/>
    </location>
</feature>
<dbReference type="Pfam" id="PF10947">
    <property type="entry name" value="DUF2628"/>
    <property type="match status" value="1"/>
</dbReference>
<accession>A0A168W9J1</accession>
<organism evidence="2 3">
    <name type="scientific">Fictibacillus phosphorivorans</name>
    <dbReference type="NCBI Taxonomy" id="1221500"/>
    <lineage>
        <taxon>Bacteria</taxon>
        <taxon>Bacillati</taxon>
        <taxon>Bacillota</taxon>
        <taxon>Bacilli</taxon>
        <taxon>Bacillales</taxon>
        <taxon>Fictibacillaceae</taxon>
        <taxon>Fictibacillus</taxon>
    </lineage>
</organism>
<reference evidence="2 3" key="1">
    <citation type="submission" date="2016-04" db="EMBL/GenBank/DDBJ databases">
        <title>Complete genome sequence of Fictibacillus phosphorivorans G25-29, a strain toxic to nematodes.</title>
        <authorList>
            <person name="Zheng Z."/>
        </authorList>
    </citation>
    <scope>NUCLEOTIDE SEQUENCE [LARGE SCALE GENOMIC DNA]</scope>
    <source>
        <strain evidence="2 3">G25-29</strain>
    </source>
</reference>
<keyword evidence="1" id="KW-1133">Transmembrane helix</keyword>
<feature type="transmembrane region" description="Helical" evidence="1">
    <location>
        <begin position="137"/>
        <end position="161"/>
    </location>
</feature>
<evidence type="ECO:0000256" key="1">
    <source>
        <dbReference type="SAM" id="Phobius"/>
    </source>
</evidence>
<dbReference type="InterPro" id="IPR024399">
    <property type="entry name" value="DUF2628"/>
</dbReference>
<dbReference type="KEGG" id="fpn:ABE65_018765"/>
<gene>
    <name evidence="2" type="ORF">ABE65_018765</name>
</gene>
<dbReference type="EMBL" id="CP015378">
    <property type="protein sequence ID" value="ANC78729.1"/>
    <property type="molecule type" value="Genomic_DNA"/>
</dbReference>
<protein>
    <recommendedName>
        <fullName evidence="4">DUF2628 domain-containing protein</fullName>
    </recommendedName>
</protein>
<keyword evidence="1" id="KW-0472">Membrane</keyword>
<keyword evidence="3" id="KW-1185">Reference proteome</keyword>
<evidence type="ECO:0000313" key="3">
    <source>
        <dbReference type="Proteomes" id="UP000076623"/>
    </source>
</evidence>
<evidence type="ECO:0000313" key="2">
    <source>
        <dbReference type="EMBL" id="ANC78729.1"/>
    </source>
</evidence>
<dbReference type="AlphaFoldDB" id="A0A168W9J1"/>
<proteinExistence type="predicted"/>
<name>A0A168W9J1_9BACL</name>
<dbReference type="STRING" id="1221500.ABE65_018765"/>
<dbReference type="RefSeq" id="WP_066398346.1">
    <property type="nucleotide sequence ID" value="NZ_CP015378.1"/>
</dbReference>
<keyword evidence="1" id="KW-0812">Transmembrane</keyword>
<sequence length="256" mass="30595">MNEAHQEELTSFEEQHKVVQKNIPYYDLKWKSVENPATKDTWNWLAFFFSTFWLAYRKMYKPFFIISGIQLLWAIPFYFTDLTAWLDLPFYGIISIIVGSFGNRWYFNHTNHVLKQARALPETVQDSYIQTKGGTHVGIMLGLHTLLFALFFALDFGLSFIPTETNIKDVVRISEEADTLEVYMDNPKWNYIKQEGRHHVVEFTGYDYTEKEDVRIVLYVYFDKYMYEWNQVYINGKKLNEEDSIDYELYIEDSSW</sequence>
<evidence type="ECO:0008006" key="4">
    <source>
        <dbReference type="Google" id="ProtNLM"/>
    </source>
</evidence>
<feature type="transmembrane region" description="Helical" evidence="1">
    <location>
        <begin position="63"/>
        <end position="82"/>
    </location>
</feature>